<keyword evidence="9" id="KW-0812">Transmembrane</keyword>
<protein>
    <submittedName>
        <fullName evidence="12">Golgi apyrase</fullName>
        <ecNumber evidence="12">3.6.1.5</ecNumber>
    </submittedName>
</protein>
<keyword evidence="4 7" id="KW-0648">Protein biosynthesis</keyword>
<feature type="domain" description="GST C-terminal" evidence="11">
    <location>
        <begin position="24"/>
        <end position="152"/>
    </location>
</feature>
<feature type="active site" description="Proton acceptor" evidence="5">
    <location>
        <position position="569"/>
    </location>
</feature>
<dbReference type="InterPro" id="IPR000407">
    <property type="entry name" value="GDA1_CD39_NTPase"/>
</dbReference>
<feature type="compositionally biased region" description="Basic and acidic residues" evidence="8">
    <location>
        <begin position="155"/>
        <end position="174"/>
    </location>
</feature>
<evidence type="ECO:0000256" key="5">
    <source>
        <dbReference type="PIRSR" id="PIRSR600407-1"/>
    </source>
</evidence>
<dbReference type="Gene3D" id="1.20.1050.10">
    <property type="match status" value="1"/>
</dbReference>
<dbReference type="Proteomes" id="UP001150569">
    <property type="component" value="Unassembled WGS sequence"/>
</dbReference>
<keyword evidence="13" id="KW-1185">Reference proteome</keyword>
<keyword evidence="9" id="KW-0472">Membrane</keyword>
<dbReference type="PANTHER" id="PTHR43986">
    <property type="entry name" value="ELONGATION FACTOR 1-GAMMA"/>
    <property type="match status" value="1"/>
</dbReference>
<dbReference type="GO" id="GO:0005737">
    <property type="term" value="C:cytoplasm"/>
    <property type="evidence" value="ECO:0007669"/>
    <property type="project" value="TreeGrafter"/>
</dbReference>
<organism evidence="12 13">
    <name type="scientific">Tieghemiomyces parasiticus</name>
    <dbReference type="NCBI Taxonomy" id="78921"/>
    <lineage>
        <taxon>Eukaryota</taxon>
        <taxon>Fungi</taxon>
        <taxon>Fungi incertae sedis</taxon>
        <taxon>Zoopagomycota</taxon>
        <taxon>Kickxellomycotina</taxon>
        <taxon>Dimargaritomycetes</taxon>
        <taxon>Dimargaritales</taxon>
        <taxon>Dimargaritaceae</taxon>
        <taxon>Tieghemiomyces</taxon>
    </lineage>
</organism>
<keyword evidence="3 12" id="KW-0378">Hydrolase</keyword>
<evidence type="ECO:0000256" key="7">
    <source>
        <dbReference type="PROSITE-ProRule" id="PRU00519"/>
    </source>
</evidence>
<evidence type="ECO:0000256" key="4">
    <source>
        <dbReference type="ARBA" id="ARBA00022917"/>
    </source>
</evidence>
<dbReference type="CDD" id="cd24039">
    <property type="entry name" value="ASKHA_NBD_YND1-like"/>
    <property type="match status" value="1"/>
</dbReference>
<dbReference type="InterPro" id="IPR001662">
    <property type="entry name" value="EF1B_G_C"/>
</dbReference>
<evidence type="ECO:0000313" key="13">
    <source>
        <dbReference type="Proteomes" id="UP001150569"/>
    </source>
</evidence>
<dbReference type="FunFam" id="3.30.70.1010:FF:000001">
    <property type="entry name" value="Elongation factor 1-gamma 1"/>
    <property type="match status" value="1"/>
</dbReference>
<dbReference type="AlphaFoldDB" id="A0A9W8DZE6"/>
<dbReference type="GO" id="GO:0003746">
    <property type="term" value="F:translation elongation factor activity"/>
    <property type="evidence" value="ECO:0007669"/>
    <property type="project" value="UniProtKB-UniRule"/>
</dbReference>
<evidence type="ECO:0000256" key="6">
    <source>
        <dbReference type="PIRSR" id="PIRSR600407-2"/>
    </source>
</evidence>
<evidence type="ECO:0000256" key="2">
    <source>
        <dbReference type="ARBA" id="ARBA00022768"/>
    </source>
</evidence>
<name>A0A9W8DZE6_9FUNG</name>
<dbReference type="InterPro" id="IPR036282">
    <property type="entry name" value="Glutathione-S-Trfase_C_sf"/>
</dbReference>
<reference evidence="12" key="1">
    <citation type="submission" date="2022-07" db="EMBL/GenBank/DDBJ databases">
        <title>Phylogenomic reconstructions and comparative analyses of Kickxellomycotina fungi.</title>
        <authorList>
            <person name="Reynolds N.K."/>
            <person name="Stajich J.E."/>
            <person name="Barry K."/>
            <person name="Grigoriev I.V."/>
            <person name="Crous P."/>
            <person name="Smith M.E."/>
        </authorList>
    </citation>
    <scope>NUCLEOTIDE SEQUENCE</scope>
    <source>
        <strain evidence="12">RSA 861</strain>
    </source>
</reference>
<evidence type="ECO:0000259" key="10">
    <source>
        <dbReference type="PROSITE" id="PS50040"/>
    </source>
</evidence>
<proteinExistence type="inferred from homology"/>
<evidence type="ECO:0000313" key="12">
    <source>
        <dbReference type="EMBL" id="KAJ1930549.1"/>
    </source>
</evidence>
<keyword evidence="2 7" id="KW-0251">Elongation factor</keyword>
<dbReference type="GO" id="GO:0005634">
    <property type="term" value="C:nucleus"/>
    <property type="evidence" value="ECO:0007669"/>
    <property type="project" value="TreeGrafter"/>
</dbReference>
<dbReference type="GO" id="GO:0017110">
    <property type="term" value="F:nucleoside diphosphate phosphatase activity"/>
    <property type="evidence" value="ECO:0007669"/>
    <property type="project" value="UniProtKB-ARBA"/>
</dbReference>
<comment type="caution">
    <text evidence="12">The sequence shown here is derived from an EMBL/GenBank/DDBJ whole genome shotgun (WGS) entry which is preliminary data.</text>
</comment>
<keyword evidence="6" id="KW-0067">ATP-binding</keyword>
<evidence type="ECO:0000256" key="3">
    <source>
        <dbReference type="ARBA" id="ARBA00022801"/>
    </source>
</evidence>
<evidence type="ECO:0000256" key="1">
    <source>
        <dbReference type="ARBA" id="ARBA00009283"/>
    </source>
</evidence>
<dbReference type="FunFam" id="1.20.1050.10:FF:000006">
    <property type="entry name" value="Elongation factor 1 gamma"/>
    <property type="match status" value="1"/>
</dbReference>
<dbReference type="SUPFAM" id="SSF89942">
    <property type="entry name" value="eEF1-gamma domain"/>
    <property type="match status" value="1"/>
</dbReference>
<dbReference type="Pfam" id="PF00043">
    <property type="entry name" value="GST_C"/>
    <property type="match status" value="1"/>
</dbReference>
<feature type="transmembrane region" description="Helical" evidence="9">
    <location>
        <begin position="985"/>
        <end position="1005"/>
    </location>
</feature>
<keyword evidence="6" id="KW-0547">Nucleotide-binding</keyword>
<accession>A0A9W8DZE6</accession>
<dbReference type="EMBL" id="JANBPT010000004">
    <property type="protein sequence ID" value="KAJ1930549.1"/>
    <property type="molecule type" value="Genomic_DNA"/>
</dbReference>
<dbReference type="SMART" id="SM01183">
    <property type="entry name" value="EF1G"/>
    <property type="match status" value="1"/>
</dbReference>
<evidence type="ECO:0000259" key="11">
    <source>
        <dbReference type="PROSITE" id="PS50405"/>
    </source>
</evidence>
<dbReference type="InterPro" id="IPR036433">
    <property type="entry name" value="EF1B_G_C_sf"/>
</dbReference>
<dbReference type="InterPro" id="IPR050802">
    <property type="entry name" value="EF-GSTs"/>
</dbReference>
<gene>
    <name evidence="12" type="primary">YND1_1</name>
    <name evidence="12" type="ORF">IWQ60_000159</name>
</gene>
<comment type="similarity">
    <text evidence="1">Belongs to the GDA1/CD39 NTPase family.</text>
</comment>
<dbReference type="InterPro" id="IPR004046">
    <property type="entry name" value="GST_C"/>
</dbReference>
<dbReference type="PROSITE" id="PS50405">
    <property type="entry name" value="GST_CTER"/>
    <property type="match status" value="1"/>
</dbReference>
<dbReference type="CDD" id="cd03181">
    <property type="entry name" value="GST_C_EF1Bgamma_like"/>
    <property type="match status" value="1"/>
</dbReference>
<dbReference type="Pfam" id="PF00647">
    <property type="entry name" value="EF1G"/>
    <property type="match status" value="1"/>
</dbReference>
<feature type="binding site" evidence="6">
    <location>
        <begin position="617"/>
        <end position="621"/>
    </location>
    <ligand>
        <name>ATP</name>
        <dbReference type="ChEBI" id="CHEBI:30616"/>
    </ligand>
</feature>
<dbReference type="InterPro" id="IPR010987">
    <property type="entry name" value="Glutathione-S-Trfase_C-like"/>
</dbReference>
<dbReference type="Gene3D" id="3.30.70.1010">
    <property type="entry name" value="Translation elongation factor EF1B, gamma chain, conserved domain"/>
    <property type="match status" value="1"/>
</dbReference>
<dbReference type="EC" id="3.6.1.5" evidence="12"/>
<sequence length="1020" mass="113065">MRSTLLISHTVAGLKPGNSLLGKDNLEAAQILQFILYSESEVLPPLLNWFATVLGFVPYMKPTITKAKQDATRFLTALDNILLDRTYLVGERMTLADIVMACNLLVPMKLVLDPAFRAPFKNVVRYFRTIVNQPAVAKIVGTVNLCEKEATFAAPKKEEKKPKKETKPKAEPKPKAAPAPAAEEEEPKPEPKPKSKLDLLPPSSFNMEDWKRFYSNHDTKPDAMDYFWKHYDPQGYSIWRVCFKYNPELTMTFMSTNQIGGFFARLERARKYAFGSLLVLGTNNDNEIRGYFVIRGDEVPFEIYDAPDYESYEFTKVDPTDEKIKEEIGDYFAWEGPTLPKPCADGKVFNDPATRRRTVPFLVFAGLLGLMYLAYRLFATNHTSTRTTFARPPKVGVKPPVVAAENPWHGLGPVVPDTDWSRDREFVVVIDAGSSGSRAQVYSWKSPEHVRAAVRDPHVLRGLPIVEKGDQAGELWQYKESPGISNYAGRVHRLKDHLQPLLDAALQVVPSAKVAVTPVYLFATAGMRLLPPKQQHALLDQSCQYVKHQTRFYVGACAQHFQVITGAAEGIYGWMAVNYLLSGFAKTGDRRLYDAPVADPAEHGSHKHTFGFLDMGGASTQIAFEPTPQMAIEHADDLTVLTMRNLDGQSAVYKVFTTTFLGFGSNEARRRHVQALFAPNEPGGTVGPTTAPPVLSDDPVPDPCLPPGLILEVKAADLVGLARVPTGRTVTLEGTGSFTECARRAVSLLNKHAPCPTDPCLFNGVHSPLLDFTLQQFVGISEYWYSSEEVFHLGGTWDYTTFERQAVEYCGRPWAETRRLLGSSHRLDRLQDQCFKAAWLTAVLHDGLGIPRDATEAVHPEVTSAIESAVNMTDRLQRLQDAGVAAGISVPFQSVHTVEGFEVSWTLGVALLNAVAAIPAPPPEDGLPHHPPEVVPHVGIEFPKHAHWHQHLAGVSDLWLSSGGHSSETASTGLILRALQHPLRLSSLFLFALTAGALALLLQLFSRYRRGSTLQYKKRF</sequence>
<feature type="compositionally biased region" description="Basic and acidic residues" evidence="8">
    <location>
        <begin position="188"/>
        <end position="197"/>
    </location>
</feature>
<dbReference type="Pfam" id="PF01150">
    <property type="entry name" value="GDA1_CD39"/>
    <property type="match status" value="1"/>
</dbReference>
<keyword evidence="9" id="KW-1133">Transmembrane helix</keyword>
<dbReference type="GO" id="GO:0004050">
    <property type="term" value="F:apyrase activity"/>
    <property type="evidence" value="ECO:0007669"/>
    <property type="project" value="UniProtKB-EC"/>
</dbReference>
<dbReference type="PROSITE" id="PS50040">
    <property type="entry name" value="EF1G_C"/>
    <property type="match status" value="1"/>
</dbReference>
<dbReference type="PANTHER" id="PTHR43986:SF1">
    <property type="entry name" value="ELONGATION FACTOR 1-GAMMA"/>
    <property type="match status" value="1"/>
</dbReference>
<dbReference type="Gene3D" id="3.30.420.150">
    <property type="entry name" value="Exopolyphosphatase. Domain 2"/>
    <property type="match status" value="1"/>
</dbReference>
<dbReference type="GO" id="GO:0005524">
    <property type="term" value="F:ATP binding"/>
    <property type="evidence" value="ECO:0007669"/>
    <property type="project" value="UniProtKB-KW"/>
</dbReference>
<dbReference type="Gene3D" id="3.30.420.40">
    <property type="match status" value="1"/>
</dbReference>
<evidence type="ECO:0000256" key="8">
    <source>
        <dbReference type="SAM" id="MobiDB-lite"/>
    </source>
</evidence>
<dbReference type="SUPFAM" id="SSF47616">
    <property type="entry name" value="GST C-terminal domain-like"/>
    <property type="match status" value="1"/>
</dbReference>
<feature type="domain" description="EF-1-gamma C-terminal" evidence="10">
    <location>
        <begin position="193"/>
        <end position="350"/>
    </location>
</feature>
<evidence type="ECO:0000256" key="9">
    <source>
        <dbReference type="SAM" id="Phobius"/>
    </source>
</evidence>
<feature type="region of interest" description="Disordered" evidence="8">
    <location>
        <begin position="155"/>
        <end position="202"/>
    </location>
</feature>
<dbReference type="OrthoDB" id="6372431at2759"/>